<protein>
    <submittedName>
        <fullName evidence="1">Uncharacterized protein</fullName>
    </submittedName>
</protein>
<organism evidence="1 2">
    <name type="scientific">Leucobacter coleopterorum</name>
    <dbReference type="NCBI Taxonomy" id="2714933"/>
    <lineage>
        <taxon>Bacteria</taxon>
        <taxon>Bacillati</taxon>
        <taxon>Actinomycetota</taxon>
        <taxon>Actinomycetes</taxon>
        <taxon>Micrococcales</taxon>
        <taxon>Microbacteriaceae</taxon>
        <taxon>Leucobacter</taxon>
    </lineage>
</organism>
<proteinExistence type="predicted"/>
<name>A0ABX6JYG9_9MICO</name>
<keyword evidence="2" id="KW-1185">Reference proteome</keyword>
<reference evidence="1 2" key="1">
    <citation type="submission" date="2020-03" db="EMBL/GenBank/DDBJ databases">
        <title>Leucobacter sp. nov., isolated from beetles.</title>
        <authorList>
            <person name="Hyun D.-W."/>
            <person name="Bae J.-W."/>
        </authorList>
    </citation>
    <scope>NUCLEOTIDE SEQUENCE [LARGE SCALE GENOMIC DNA]</scope>
    <source>
        <strain evidence="1 2">HDW9A</strain>
    </source>
</reference>
<accession>A0ABX6JYG9</accession>
<dbReference type="Proteomes" id="UP000503441">
    <property type="component" value="Chromosome"/>
</dbReference>
<sequence length="62" mass="6947">MTYELEYVVQDGIANQLTWSVTLPLGMEITTLPGYCLTAGSSLIPQTAGSRSCHLRRRRFRS</sequence>
<gene>
    <name evidence="1" type="ORF">G7066_02890</name>
</gene>
<evidence type="ECO:0000313" key="1">
    <source>
        <dbReference type="EMBL" id="QIM17894.1"/>
    </source>
</evidence>
<dbReference type="RefSeq" id="WP_166328884.1">
    <property type="nucleotide sequence ID" value="NZ_CP049933.1"/>
</dbReference>
<evidence type="ECO:0000313" key="2">
    <source>
        <dbReference type="Proteomes" id="UP000503441"/>
    </source>
</evidence>
<dbReference type="EMBL" id="CP049933">
    <property type="protein sequence ID" value="QIM17894.1"/>
    <property type="molecule type" value="Genomic_DNA"/>
</dbReference>